<dbReference type="Pfam" id="PF00496">
    <property type="entry name" value="SBP_bac_5"/>
    <property type="match status" value="1"/>
</dbReference>
<evidence type="ECO:0000256" key="1">
    <source>
        <dbReference type="ARBA" id="ARBA00005695"/>
    </source>
</evidence>
<dbReference type="SUPFAM" id="SSF53850">
    <property type="entry name" value="Periplasmic binding protein-like II"/>
    <property type="match status" value="1"/>
</dbReference>
<dbReference type="eggNOG" id="COG0747">
    <property type="taxonomic scope" value="Bacteria"/>
</dbReference>
<dbReference type="HOGENOM" id="CLU_017028_8_0_9"/>
<comment type="similarity">
    <text evidence="1">Belongs to the bacterial solute-binding protein 5 family.</text>
</comment>
<keyword evidence="8" id="KW-1185">Reference proteome</keyword>
<dbReference type="Gene3D" id="3.10.105.10">
    <property type="entry name" value="Dipeptide-binding Protein, Domain 3"/>
    <property type="match status" value="1"/>
</dbReference>
<organism evidence="7 8">
    <name type="scientific">Alloiococcus otitis ATCC 51267</name>
    <dbReference type="NCBI Taxonomy" id="883081"/>
    <lineage>
        <taxon>Bacteria</taxon>
        <taxon>Bacillati</taxon>
        <taxon>Bacillota</taxon>
        <taxon>Bacilli</taxon>
        <taxon>Lactobacillales</taxon>
        <taxon>Carnobacteriaceae</taxon>
        <taxon>Alloiococcus</taxon>
    </lineage>
</organism>
<keyword evidence="3 5" id="KW-0732">Signal</keyword>
<evidence type="ECO:0000313" key="7">
    <source>
        <dbReference type="EMBL" id="EKU94438.1"/>
    </source>
</evidence>
<dbReference type="PANTHER" id="PTHR30290:SF9">
    <property type="entry name" value="OLIGOPEPTIDE-BINDING PROTEIN APPA"/>
    <property type="match status" value="1"/>
</dbReference>
<dbReference type="Gene3D" id="3.90.76.10">
    <property type="entry name" value="Dipeptide-binding Protein, Domain 1"/>
    <property type="match status" value="1"/>
</dbReference>
<dbReference type="GO" id="GO:0015833">
    <property type="term" value="P:peptide transport"/>
    <property type="evidence" value="ECO:0007669"/>
    <property type="project" value="TreeGrafter"/>
</dbReference>
<sequence>MHLKRKYALLASSTLVALTLAACGGESGQEEGGAPADSGEQTEETNEESNGEESSAVSVDDFESTVENEGEPIDGGVAQVGIVADSAWTGIFDWQLYEVSTDSTLNGFTLGELLTQDENFELVGGEEWGTAADIEFDEENSSVTITVRDDVYWHDGEQVTADDVVFAHEILGDPNYTGIRYGEDIANVEGMEEFKNGEADSISGLELSDDEMSVTIHYKEFDPTMTQAGGGVWSYAAPRHHLGDIPAEELESHPNVRENPVGFGPFKVDNVVPGESVEFSAFEDYYLGAPKLDGITVERVPSSGAIEALRAGEFDWVDTVPTDQYDTFQDGIPGYTTLGYTGQSYDFIGFKLGEWDQEAGKVQVDPDAKMADKNLRQAMAYALDIDQVSESFYSGLRQRATTHIIPNFTDFHRDDLEGYPYDPDRANQLLDEAGYEDVDGDGYREDPDGEPLEITYASRAGSEVAETVAQYYLQAWEEVGLNVSLLDGRLHENNAHIDRVQADDPDIDVFELGFGVGSDPTPIGLYGPNEPFNLARYESEENNEYLQDFVSEEAFDDEYRQQVFYDWQEFFIDEIPTLPTFWRTELQLVNDRVSVYAHDAIPGQDPDVYGLHQIELLAEEPITE</sequence>
<evidence type="ECO:0000256" key="3">
    <source>
        <dbReference type="ARBA" id="ARBA00022729"/>
    </source>
</evidence>
<evidence type="ECO:0000259" key="6">
    <source>
        <dbReference type="Pfam" id="PF00496"/>
    </source>
</evidence>
<accession>K9ECQ7</accession>
<feature type="signal peptide" evidence="5">
    <location>
        <begin position="1"/>
        <end position="21"/>
    </location>
</feature>
<dbReference type="GO" id="GO:1904680">
    <property type="term" value="F:peptide transmembrane transporter activity"/>
    <property type="evidence" value="ECO:0007669"/>
    <property type="project" value="TreeGrafter"/>
</dbReference>
<name>K9ECQ7_9LACT</name>
<comment type="caution">
    <text evidence="7">The sequence shown here is derived from an EMBL/GenBank/DDBJ whole genome shotgun (WGS) entry which is preliminary data.</text>
</comment>
<dbReference type="PANTHER" id="PTHR30290">
    <property type="entry name" value="PERIPLASMIC BINDING COMPONENT OF ABC TRANSPORTER"/>
    <property type="match status" value="1"/>
</dbReference>
<dbReference type="RefSeq" id="WP_003776089.1">
    <property type="nucleotide sequence ID" value="NZ_JH992957.1"/>
</dbReference>
<dbReference type="STRING" id="883081.HMPREF9698_00028"/>
<dbReference type="Gene3D" id="3.40.190.10">
    <property type="entry name" value="Periplasmic binding protein-like II"/>
    <property type="match status" value="1"/>
</dbReference>
<dbReference type="PROSITE" id="PS51257">
    <property type="entry name" value="PROKAR_LIPOPROTEIN"/>
    <property type="match status" value="1"/>
</dbReference>
<keyword evidence="2" id="KW-0813">Transport</keyword>
<gene>
    <name evidence="7" type="ORF">HMPREF9698_00028</name>
</gene>
<feature type="chain" id="PRO_5039594287" description="Solute-binding protein family 5 domain-containing protein" evidence="5">
    <location>
        <begin position="22"/>
        <end position="624"/>
    </location>
</feature>
<dbReference type="PATRIC" id="fig|883081.3.peg.30"/>
<dbReference type="InterPro" id="IPR039424">
    <property type="entry name" value="SBP_5"/>
</dbReference>
<proteinExistence type="inferred from homology"/>
<dbReference type="Proteomes" id="UP000009875">
    <property type="component" value="Unassembled WGS sequence"/>
</dbReference>
<feature type="domain" description="Solute-binding protein family 5" evidence="6">
    <location>
        <begin position="131"/>
        <end position="525"/>
    </location>
</feature>
<reference evidence="7 8" key="1">
    <citation type="submission" date="2012-09" db="EMBL/GenBank/DDBJ databases">
        <title>The Genome Sequence of Alloiococcus otitis ATCC 51267.</title>
        <authorList>
            <consortium name="The Broad Institute Genome Sequencing Platform"/>
            <person name="Earl A."/>
            <person name="Ward D."/>
            <person name="Feldgarden M."/>
            <person name="Gevers D."/>
            <person name="Huys G."/>
            <person name="Walker B."/>
            <person name="Young S.K."/>
            <person name="Zeng Q."/>
            <person name="Gargeya S."/>
            <person name="Fitzgerald M."/>
            <person name="Haas B."/>
            <person name="Abouelleil A."/>
            <person name="Alvarado L."/>
            <person name="Arachchi H.M."/>
            <person name="Berlin A.M."/>
            <person name="Chapman S.B."/>
            <person name="Goldberg J."/>
            <person name="Griggs A."/>
            <person name="Gujja S."/>
            <person name="Hansen M."/>
            <person name="Howarth C."/>
            <person name="Imamovic A."/>
            <person name="Larimer J."/>
            <person name="McCowen C."/>
            <person name="Montmayeur A."/>
            <person name="Murphy C."/>
            <person name="Neiman D."/>
            <person name="Pearson M."/>
            <person name="Priest M."/>
            <person name="Roberts A."/>
            <person name="Saif S."/>
            <person name="Shea T."/>
            <person name="Sisk P."/>
            <person name="Sykes S."/>
            <person name="Wortman J."/>
            <person name="Nusbaum C."/>
            <person name="Birren B."/>
        </authorList>
    </citation>
    <scope>NUCLEOTIDE SEQUENCE [LARGE SCALE GENOMIC DNA]</scope>
    <source>
        <strain evidence="7 8">ATCC 51267</strain>
    </source>
</reference>
<dbReference type="OrthoDB" id="9796817at2"/>
<evidence type="ECO:0000256" key="4">
    <source>
        <dbReference type="SAM" id="MobiDB-lite"/>
    </source>
</evidence>
<feature type="region of interest" description="Disordered" evidence="4">
    <location>
        <begin position="25"/>
        <end position="73"/>
    </location>
</feature>
<feature type="compositionally biased region" description="Acidic residues" evidence="4">
    <location>
        <begin position="40"/>
        <end position="51"/>
    </location>
</feature>
<evidence type="ECO:0000313" key="8">
    <source>
        <dbReference type="Proteomes" id="UP000009875"/>
    </source>
</evidence>
<evidence type="ECO:0000256" key="5">
    <source>
        <dbReference type="SAM" id="SignalP"/>
    </source>
</evidence>
<dbReference type="EMBL" id="AGXA01000001">
    <property type="protein sequence ID" value="EKU94438.1"/>
    <property type="molecule type" value="Genomic_DNA"/>
</dbReference>
<evidence type="ECO:0000256" key="2">
    <source>
        <dbReference type="ARBA" id="ARBA00022448"/>
    </source>
</evidence>
<dbReference type="InterPro" id="IPR000914">
    <property type="entry name" value="SBP_5_dom"/>
</dbReference>
<dbReference type="CDD" id="cd08510">
    <property type="entry name" value="PBP2_Lactococcal_OppA_like"/>
    <property type="match status" value="1"/>
</dbReference>
<dbReference type="AlphaFoldDB" id="K9ECQ7"/>
<feature type="compositionally biased region" description="Acidic residues" evidence="4">
    <location>
        <begin position="60"/>
        <end position="72"/>
    </location>
</feature>
<protein>
    <recommendedName>
        <fullName evidence="6">Solute-binding protein family 5 domain-containing protein</fullName>
    </recommendedName>
</protein>